<gene>
    <name evidence="1" type="ORF">GCM10011340_11440</name>
</gene>
<sequence>MKKTFKFLLAGLVALALSCTEKEDIIPEIPVEDFPANFYDTASLTTILRKITDTIPSWEVLKRFTDKAERLPLPSFEKRALFWADPDGKENPFNDPQFDYMTNLMRHHAELVENFGANESSALFTSVPPFDGPNGGEIVVPYPLDILDAKLRATTVLFLREKELGLPTILVNFYPPFIDMPVFKTKAEFETWFADRYLPEKEAEAKAAELMKAEKYIPWPIEFELFITQVGGIYDDGFLAGATEDEILIFANEVKDRILSTVKTHYRGIVVAHLYTNYQMTERKFWNRMSYTGFDELEFAIFPPFDAETTNTYMDVQLENYQKIIENSGNLPWVASEVSVFEWYVEDGKFEEYEKAMYEATFNKLENASNPPRGISAAAGYMKTEAAKQYLKEYFSRH</sequence>
<protein>
    <recommendedName>
        <fullName evidence="3">DUF4855 domain-containing protein</fullName>
    </recommendedName>
</protein>
<dbReference type="EMBL" id="BNAG01000001">
    <property type="protein sequence ID" value="GHE57987.1"/>
    <property type="molecule type" value="Genomic_DNA"/>
</dbReference>
<keyword evidence="2" id="KW-1185">Reference proteome</keyword>
<dbReference type="PROSITE" id="PS51257">
    <property type="entry name" value="PROKAR_LIPOPROTEIN"/>
    <property type="match status" value="1"/>
</dbReference>
<accession>A0ABQ3I7Q5</accession>
<evidence type="ECO:0008006" key="3">
    <source>
        <dbReference type="Google" id="ProtNLM"/>
    </source>
</evidence>
<evidence type="ECO:0000313" key="2">
    <source>
        <dbReference type="Proteomes" id="UP000658258"/>
    </source>
</evidence>
<comment type="caution">
    <text evidence="1">The sequence shown here is derived from an EMBL/GenBank/DDBJ whole genome shotgun (WGS) entry which is preliminary data.</text>
</comment>
<evidence type="ECO:0000313" key="1">
    <source>
        <dbReference type="EMBL" id="GHE57987.1"/>
    </source>
</evidence>
<dbReference type="RefSeq" id="WP_189629221.1">
    <property type="nucleotide sequence ID" value="NZ_BNAG01000001.1"/>
</dbReference>
<proteinExistence type="predicted"/>
<reference evidence="2" key="1">
    <citation type="journal article" date="2019" name="Int. J. Syst. Evol. Microbiol.">
        <title>The Global Catalogue of Microorganisms (GCM) 10K type strain sequencing project: providing services to taxonomists for standard genome sequencing and annotation.</title>
        <authorList>
            <consortium name="The Broad Institute Genomics Platform"/>
            <consortium name="The Broad Institute Genome Sequencing Center for Infectious Disease"/>
            <person name="Wu L."/>
            <person name="Ma J."/>
        </authorList>
    </citation>
    <scope>NUCLEOTIDE SEQUENCE [LARGE SCALE GENOMIC DNA]</scope>
    <source>
        <strain evidence="2">CGMCC 1.15111</strain>
    </source>
</reference>
<name>A0ABQ3I7Q5_9BACT</name>
<dbReference type="Proteomes" id="UP000658258">
    <property type="component" value="Unassembled WGS sequence"/>
</dbReference>
<organism evidence="1 2">
    <name type="scientific">Roseivirga thermotolerans</name>
    <dbReference type="NCBI Taxonomy" id="1758176"/>
    <lineage>
        <taxon>Bacteria</taxon>
        <taxon>Pseudomonadati</taxon>
        <taxon>Bacteroidota</taxon>
        <taxon>Cytophagia</taxon>
        <taxon>Cytophagales</taxon>
        <taxon>Roseivirgaceae</taxon>
        <taxon>Roseivirga</taxon>
    </lineage>
</organism>